<evidence type="ECO:0000313" key="2">
    <source>
        <dbReference type="Proteomes" id="UP000192085"/>
    </source>
</evidence>
<dbReference type="Proteomes" id="UP000192085">
    <property type="component" value="Plasmid p275A"/>
</dbReference>
<sequence length="608" mass="72274">MDSQSKLILFNCNEDYELKLYTEDNLKNLDTDDIIKIREFSELRLLLNSNDSDYFEMPEMDDYFIPNRILTGNNDHYKYQANDYFVLFSLRRTEEAQVVPLVPGLYTIKSSIEKTIYYSYFYVVPKDLSIPDWQTMKNELESAISGLAMDFVRRKNTESVSDNISADDYSISITKIKLFLQREKEILFIIEKLRKEARYRIGKKYNWNPIGAKNLTDSMTIRKMGERPDKRGMVFSAKRYLEYNVPENRWANMIIHSFIMFSVRSIKKLKNIQKELEKNRISNKRYDHYRQKSNVYFQENRLQNNLDSISLDISRLSKLVSYFHTVLKDDFLDDAVGVINVDIPKALILNPQYNFLYKLYIFLNKKQTEVVLDKSYEYFWKRTDELYEIWTYIKTIQALIENDYKPTEGWIFSKNPYEDILPRLESNEVVEFENPEGKLVRLVFNSALGKGKKSTKERPLLTDSNKNKPDIRLDMFDPNEEYAGSILLDAKYKRLENVLRSQRDNNEHGIMEQFREYKKSPYVSKGYWHVDEILQSQLMPVQAVIVLYPKDDGSTVRIQTLEQNIFFNELNPHKGMTNFVSVLGNQISLRYKIFERYYKVSEFEKINK</sequence>
<dbReference type="InterPro" id="IPR007505">
    <property type="entry name" value="PDDEXK_7"/>
</dbReference>
<geneLocation type="plasmid" evidence="2">
    <name>p275a</name>
</geneLocation>
<dbReference type="RefSeq" id="WP_081144409.1">
    <property type="nucleotide sequence ID" value="NZ_BJMA01000061.1"/>
</dbReference>
<keyword evidence="1" id="KW-0614">Plasmid</keyword>
<organism evidence="1 2">
    <name type="scientific">Lactococcus lactis subsp. lactis</name>
    <name type="common">Streptococcus lactis</name>
    <dbReference type="NCBI Taxonomy" id="1360"/>
    <lineage>
        <taxon>Bacteria</taxon>
        <taxon>Bacillati</taxon>
        <taxon>Bacillota</taxon>
        <taxon>Bacilli</taxon>
        <taxon>Lactobacillales</taxon>
        <taxon>Streptococcaceae</taxon>
        <taxon>Lactococcus</taxon>
    </lineage>
</organism>
<evidence type="ECO:0000313" key="1">
    <source>
        <dbReference type="EMBL" id="ARD97430.1"/>
    </source>
</evidence>
<dbReference type="Pfam" id="PF04411">
    <property type="entry name" value="PDDEXK_7"/>
    <property type="match status" value="1"/>
</dbReference>
<proteinExistence type="predicted"/>
<name>A0A1V0NBY6_LACLL</name>
<reference evidence="1 2" key="1">
    <citation type="journal article" date="2017" name="BMC Genomics">
        <title>Comparative and functional genomics of the Lactococcus lactis taxon; insights into evolution and niche adaptation.</title>
        <authorList>
            <person name="Kelleher P."/>
            <person name="Bottacini F."/>
            <person name="Mahony J."/>
            <person name="Kilcawley K.N."/>
            <person name="van Sinderen D."/>
        </authorList>
    </citation>
    <scope>NUCLEOTIDE SEQUENCE [LARGE SCALE GENOMIC DNA]</scope>
    <source>
        <strain evidence="1 2">275</strain>
        <plasmid evidence="2">p275a</plasmid>
    </source>
</reference>
<evidence type="ECO:0008006" key="3">
    <source>
        <dbReference type="Google" id="ProtNLM"/>
    </source>
</evidence>
<dbReference type="AlphaFoldDB" id="A0A1V0NBY6"/>
<dbReference type="EMBL" id="CP016699">
    <property type="protein sequence ID" value="ARD97430.1"/>
    <property type="molecule type" value="Genomic_DNA"/>
</dbReference>
<accession>A0A1V0NBY6</accession>
<protein>
    <recommendedName>
        <fullName evidence="3">DUF2357 domain-containing protein</fullName>
    </recommendedName>
</protein>
<gene>
    <name evidence="1" type="ORF">LL275_pA083</name>
</gene>